<evidence type="ECO:0000313" key="7">
    <source>
        <dbReference type="EMBL" id="MCW0483940.1"/>
    </source>
</evidence>
<dbReference type="InterPro" id="IPR007627">
    <property type="entry name" value="RNA_pol_sigma70_r2"/>
</dbReference>
<dbReference type="SUPFAM" id="SSF88659">
    <property type="entry name" value="Sigma3 and sigma4 domains of RNA polymerase sigma factors"/>
    <property type="match status" value="1"/>
</dbReference>
<dbReference type="Pfam" id="PF04542">
    <property type="entry name" value="Sigma70_r2"/>
    <property type="match status" value="1"/>
</dbReference>
<dbReference type="Gene3D" id="1.10.1740.10">
    <property type="match status" value="1"/>
</dbReference>
<evidence type="ECO:0000313" key="8">
    <source>
        <dbReference type="Proteomes" id="UP001163821"/>
    </source>
</evidence>
<dbReference type="PANTHER" id="PTHR43133:SF46">
    <property type="entry name" value="RNA POLYMERASE SIGMA-70 FACTOR ECF SUBFAMILY"/>
    <property type="match status" value="1"/>
</dbReference>
<gene>
    <name evidence="7" type="ORF">N2K84_14445</name>
</gene>
<organism evidence="7 8">
    <name type="scientific">Gaoshiqia sediminis</name>
    <dbReference type="NCBI Taxonomy" id="2986998"/>
    <lineage>
        <taxon>Bacteria</taxon>
        <taxon>Pseudomonadati</taxon>
        <taxon>Bacteroidota</taxon>
        <taxon>Bacteroidia</taxon>
        <taxon>Marinilabiliales</taxon>
        <taxon>Prolixibacteraceae</taxon>
        <taxon>Gaoshiqia</taxon>
    </lineage>
</organism>
<comment type="similarity">
    <text evidence="1">Belongs to the sigma-70 factor family. ECF subfamily.</text>
</comment>
<dbReference type="Pfam" id="PF08281">
    <property type="entry name" value="Sigma70_r4_2"/>
    <property type="match status" value="1"/>
</dbReference>
<proteinExistence type="inferred from homology"/>
<dbReference type="InterPro" id="IPR014327">
    <property type="entry name" value="RNA_pol_sigma70_bacteroid"/>
</dbReference>
<evidence type="ECO:0000256" key="1">
    <source>
        <dbReference type="ARBA" id="ARBA00010641"/>
    </source>
</evidence>
<dbReference type="GO" id="GO:0006352">
    <property type="term" value="P:DNA-templated transcription initiation"/>
    <property type="evidence" value="ECO:0007669"/>
    <property type="project" value="InterPro"/>
</dbReference>
<keyword evidence="3" id="KW-0731">Sigma factor</keyword>
<dbReference type="InterPro" id="IPR013325">
    <property type="entry name" value="RNA_pol_sigma_r2"/>
</dbReference>
<dbReference type="RefSeq" id="WP_282592532.1">
    <property type="nucleotide sequence ID" value="NZ_JAPAAF010000025.1"/>
</dbReference>
<keyword evidence="8" id="KW-1185">Reference proteome</keyword>
<evidence type="ECO:0000259" key="6">
    <source>
        <dbReference type="Pfam" id="PF08281"/>
    </source>
</evidence>
<feature type="domain" description="RNA polymerase sigma factor 70 region 4 type 2" evidence="6">
    <location>
        <begin position="130"/>
        <end position="181"/>
    </location>
</feature>
<dbReference type="InterPro" id="IPR013324">
    <property type="entry name" value="RNA_pol_sigma_r3/r4-like"/>
</dbReference>
<keyword evidence="4" id="KW-0804">Transcription</keyword>
<comment type="caution">
    <text evidence="7">The sequence shown here is derived from an EMBL/GenBank/DDBJ whole genome shotgun (WGS) entry which is preliminary data.</text>
</comment>
<reference evidence="7" key="1">
    <citation type="submission" date="2022-10" db="EMBL/GenBank/DDBJ databases">
        <title>Gaoshiqiia sediminis gen. nov., sp. nov., isolated from coastal sediment.</title>
        <authorList>
            <person name="Yu W.X."/>
            <person name="Mu D.S."/>
            <person name="Du J.Z."/>
            <person name="Liang Y.Q."/>
        </authorList>
    </citation>
    <scope>NUCLEOTIDE SEQUENCE</scope>
    <source>
        <strain evidence="7">A06</strain>
    </source>
</reference>
<evidence type="ECO:0000256" key="3">
    <source>
        <dbReference type="ARBA" id="ARBA00023082"/>
    </source>
</evidence>
<dbReference type="Proteomes" id="UP001163821">
    <property type="component" value="Unassembled WGS sequence"/>
</dbReference>
<protein>
    <submittedName>
        <fullName evidence="7">RNA polymerase sigma-70 factor</fullName>
    </submittedName>
</protein>
<dbReference type="GO" id="GO:0003677">
    <property type="term" value="F:DNA binding"/>
    <property type="evidence" value="ECO:0007669"/>
    <property type="project" value="InterPro"/>
</dbReference>
<keyword evidence="2" id="KW-0805">Transcription regulation</keyword>
<evidence type="ECO:0000259" key="5">
    <source>
        <dbReference type="Pfam" id="PF04542"/>
    </source>
</evidence>
<dbReference type="EMBL" id="JAPAAF010000025">
    <property type="protein sequence ID" value="MCW0483940.1"/>
    <property type="molecule type" value="Genomic_DNA"/>
</dbReference>
<name>A0AA41YCN1_9BACT</name>
<feature type="domain" description="RNA polymerase sigma-70 region 2" evidence="5">
    <location>
        <begin position="35"/>
        <end position="90"/>
    </location>
</feature>
<sequence>MNEKHLNIELINRLRQGKEKAFRSVFNTYFESLEVFAKAYVGDDEIAKDMVQDVFTNLWGKRTTLPDKIYLKAYLYQATRNTCLNYLKRLKVQAKFEKRTVDNYNDLLLNYEALSQLNLDTLSYDELLETLNKAINQLPEKCREVFELSRYEGMKNREIAEMLNISVKAVEGHISKALRQLKDQLKTHYSSGIILFLLARERYL</sequence>
<dbReference type="Gene3D" id="1.10.10.10">
    <property type="entry name" value="Winged helix-like DNA-binding domain superfamily/Winged helix DNA-binding domain"/>
    <property type="match status" value="1"/>
</dbReference>
<dbReference type="NCBIfam" id="TIGR02985">
    <property type="entry name" value="Sig70_bacteroi1"/>
    <property type="match status" value="1"/>
</dbReference>
<dbReference type="SUPFAM" id="SSF88946">
    <property type="entry name" value="Sigma2 domain of RNA polymerase sigma factors"/>
    <property type="match status" value="1"/>
</dbReference>
<dbReference type="InterPro" id="IPR036388">
    <property type="entry name" value="WH-like_DNA-bd_sf"/>
</dbReference>
<dbReference type="GO" id="GO:0016987">
    <property type="term" value="F:sigma factor activity"/>
    <property type="evidence" value="ECO:0007669"/>
    <property type="project" value="UniProtKB-KW"/>
</dbReference>
<dbReference type="AlphaFoldDB" id="A0AA41YCN1"/>
<accession>A0AA41YCN1</accession>
<evidence type="ECO:0000256" key="2">
    <source>
        <dbReference type="ARBA" id="ARBA00023015"/>
    </source>
</evidence>
<evidence type="ECO:0000256" key="4">
    <source>
        <dbReference type="ARBA" id="ARBA00023163"/>
    </source>
</evidence>
<dbReference type="CDD" id="cd06171">
    <property type="entry name" value="Sigma70_r4"/>
    <property type="match status" value="1"/>
</dbReference>
<dbReference type="NCBIfam" id="TIGR02937">
    <property type="entry name" value="sigma70-ECF"/>
    <property type="match status" value="1"/>
</dbReference>
<dbReference type="InterPro" id="IPR014284">
    <property type="entry name" value="RNA_pol_sigma-70_dom"/>
</dbReference>
<dbReference type="InterPro" id="IPR013249">
    <property type="entry name" value="RNA_pol_sigma70_r4_t2"/>
</dbReference>
<dbReference type="InterPro" id="IPR039425">
    <property type="entry name" value="RNA_pol_sigma-70-like"/>
</dbReference>
<dbReference type="PANTHER" id="PTHR43133">
    <property type="entry name" value="RNA POLYMERASE ECF-TYPE SIGMA FACTO"/>
    <property type="match status" value="1"/>
</dbReference>